<dbReference type="Pfam" id="PF11848">
    <property type="entry name" value="DUF3368"/>
    <property type="match status" value="1"/>
</dbReference>
<gene>
    <name evidence="1" type="ORF">J9253_18660</name>
</gene>
<name>A0ABX7WRX7_9GAMM</name>
<accession>A0ABX7WRX7</accession>
<dbReference type="EMBL" id="CP072801">
    <property type="protein sequence ID" value="QTR45981.1"/>
    <property type="molecule type" value="Genomic_DNA"/>
</dbReference>
<dbReference type="PANTHER" id="PTHR39550:SF1">
    <property type="entry name" value="SLL0658 PROTEIN"/>
    <property type="match status" value="1"/>
</dbReference>
<evidence type="ECO:0000313" key="2">
    <source>
        <dbReference type="Proteomes" id="UP000672039"/>
    </source>
</evidence>
<proteinExistence type="predicted"/>
<dbReference type="Proteomes" id="UP000672039">
    <property type="component" value="Chromosome"/>
</dbReference>
<evidence type="ECO:0000313" key="1">
    <source>
        <dbReference type="EMBL" id="QTR45981.1"/>
    </source>
</evidence>
<dbReference type="RefSeq" id="WP_210222355.1">
    <property type="nucleotide sequence ID" value="NZ_CP072801.1"/>
</dbReference>
<dbReference type="InterPro" id="IPR021799">
    <property type="entry name" value="PIN-like_prokaryotic"/>
</dbReference>
<sequence length="154" mass="16854">MVVIISDTGPLLALAGVDQLNILQELFKTVLIPEAVQSECIAKQDSAAQHIEIAIQQGWLEVRQAPCPQDFPVSLGDGEQEAMQLATQLQNAMLIMDDRLARREALHRNLAFVGTAKILWTAQQRGIIPSAALLINAMAANGYHISAKLLEQFQ</sequence>
<organism evidence="1 2">
    <name type="scientific">Thiothrix litoralis</name>
    <dbReference type="NCBI Taxonomy" id="2891210"/>
    <lineage>
        <taxon>Bacteria</taxon>
        <taxon>Pseudomonadati</taxon>
        <taxon>Pseudomonadota</taxon>
        <taxon>Gammaproteobacteria</taxon>
        <taxon>Thiotrichales</taxon>
        <taxon>Thiotrichaceae</taxon>
        <taxon>Thiothrix</taxon>
    </lineage>
</organism>
<reference evidence="1 2" key="1">
    <citation type="submission" date="2021-04" db="EMBL/GenBank/DDBJ databases">
        <title>Genomics, taxonomy and metabolism of representatives of sulfur bacteria of the genus Thiothrix: Thiothrix fructosivorans QT, Thiothrix unzii A1T and three new species, Thiothrix subterranea sp. nov., Thiothrix litoralis sp. nov. and 'Candidatus Thiothrix anitrata' sp. nov.</title>
        <authorList>
            <person name="Ravin N.V."/>
            <person name="Smolyakov D."/>
            <person name="Rudenko T.S."/>
            <person name="Mardanov A.V."/>
            <person name="Beletsky A.V."/>
            <person name="Markov N.D."/>
            <person name="Fomenkov A.I."/>
            <person name="Roberts R.J."/>
            <person name="Karnachuk O.V."/>
            <person name="Novikov A."/>
            <person name="Grabovich M.Y."/>
        </authorList>
    </citation>
    <scope>NUCLEOTIDE SEQUENCE [LARGE SCALE GENOMIC DNA]</scope>
    <source>
        <strain evidence="1 2">AS</strain>
    </source>
</reference>
<protein>
    <submittedName>
        <fullName evidence="1">DUF3368 domain-containing protein</fullName>
    </submittedName>
</protein>
<keyword evidence="2" id="KW-1185">Reference proteome</keyword>
<dbReference type="PANTHER" id="PTHR39550">
    <property type="entry name" value="SLL0658 PROTEIN"/>
    <property type="match status" value="1"/>
</dbReference>